<feature type="region of interest" description="Disordered" evidence="1">
    <location>
        <begin position="1"/>
        <end position="27"/>
    </location>
</feature>
<name>A0A2L0V099_9CAUD</name>
<protein>
    <submittedName>
        <fullName evidence="2">Uncharacterized protein</fullName>
    </submittedName>
</protein>
<keyword evidence="3" id="KW-1185">Reference proteome</keyword>
<evidence type="ECO:0000256" key="1">
    <source>
        <dbReference type="SAM" id="MobiDB-lite"/>
    </source>
</evidence>
<dbReference type="Proteomes" id="UP000223025">
    <property type="component" value="Segment"/>
</dbReference>
<sequence>MSEDALYRKINDGSHSSSTYHKKDGTPVRAILKKELKKEVAETENND</sequence>
<accession>A0A2L0V099</accession>
<reference evidence="2 3" key="1">
    <citation type="submission" date="2017-06" db="EMBL/GenBank/DDBJ databases">
        <authorList>
            <person name="Kim H.J."/>
            <person name="Triplett B.A."/>
        </authorList>
    </citation>
    <scope>NUCLEOTIDE SEQUENCE [LARGE SCALE GENOMIC DNA]</scope>
</reference>
<dbReference type="EMBL" id="MF403008">
    <property type="protein sequence ID" value="AUZ95209.1"/>
    <property type="molecule type" value="Genomic_DNA"/>
</dbReference>
<dbReference type="KEGG" id="vg:40088453"/>
<dbReference type="GeneID" id="40088453"/>
<feature type="compositionally biased region" description="Basic and acidic residues" evidence="1">
    <location>
        <begin position="1"/>
        <end position="12"/>
    </location>
</feature>
<evidence type="ECO:0000313" key="3">
    <source>
        <dbReference type="Proteomes" id="UP000223025"/>
    </source>
</evidence>
<organism evidence="2 3">
    <name type="scientific">Agrobacterium phage Atu_ph07</name>
    <dbReference type="NCBI Taxonomy" id="2024264"/>
    <lineage>
        <taxon>Viruses</taxon>
        <taxon>Duplodnaviria</taxon>
        <taxon>Heunggongvirae</taxon>
        <taxon>Uroviricota</taxon>
        <taxon>Caudoviricetes</taxon>
        <taxon>Polybotosvirus</taxon>
        <taxon>Polybotosvirus Atuph07</taxon>
    </lineage>
</organism>
<proteinExistence type="predicted"/>
<dbReference type="RefSeq" id="YP_009612115.1">
    <property type="nucleotide sequence ID" value="NC_042013.1"/>
</dbReference>
<evidence type="ECO:0000313" key="2">
    <source>
        <dbReference type="EMBL" id="AUZ95209.1"/>
    </source>
</evidence>